<keyword evidence="10 12" id="KW-0496">Mitochondrion</keyword>
<evidence type="ECO:0000256" key="12">
    <source>
        <dbReference type="RuleBase" id="RU367146"/>
    </source>
</evidence>
<keyword evidence="11 12" id="KW-0472">Membrane</keyword>
<sequence length="200" mass="22191">MATPSLRPLPSALLCVPRRHAVVGCSQGNILSSIRSKSTSAPLATRDSLPWSEYLTIRRAKRKWEIALTVPCVLAGLAGGAAYFGSMELDATKPIMGIDPLLFFGGATMGCMGAGYLVGPVIGSALWRATHRRTMALIEARDREFHQHIVRNRVDPTAQSATNPVPDFYGEKIGSLHQYRQWLRDQARYKRKSQWPEDQQ</sequence>
<accession>A0AAD4LVC3</accession>
<dbReference type="AlphaFoldDB" id="A0AAD4LVC3"/>
<dbReference type="GO" id="GO:0030150">
    <property type="term" value="P:protein import into mitochondrial matrix"/>
    <property type="evidence" value="ECO:0007669"/>
    <property type="project" value="UniProtKB-UniRule"/>
</dbReference>
<dbReference type="PANTHER" id="PTHR28021:SF1">
    <property type="entry name" value="PRESEQUENCE TRANSLOCATED-ASSOCIATED MOTOR SUBUNIT PAM17, MITOCHONDRIAL"/>
    <property type="match status" value="1"/>
</dbReference>
<dbReference type="EMBL" id="JAKELL010000001">
    <property type="protein sequence ID" value="KAH9001396.1"/>
    <property type="molecule type" value="Genomic_DNA"/>
</dbReference>
<comment type="similarity">
    <text evidence="2 12">Belongs to the PAM17 family.</text>
</comment>
<comment type="caution">
    <text evidence="13">The sequence shown here is derived from an EMBL/GenBank/DDBJ whole genome shotgun (WGS) entry which is preliminary data.</text>
</comment>
<evidence type="ECO:0000256" key="11">
    <source>
        <dbReference type="ARBA" id="ARBA00023136"/>
    </source>
</evidence>
<protein>
    <recommendedName>
        <fullName evidence="12">Presequence translocated-associated motor subunit PAM17</fullName>
    </recommendedName>
</protein>
<feature type="transmembrane region" description="Helical" evidence="12">
    <location>
        <begin position="66"/>
        <end position="84"/>
    </location>
</feature>
<organism evidence="13 14">
    <name type="scientific">Lactarius akahatsu</name>
    <dbReference type="NCBI Taxonomy" id="416441"/>
    <lineage>
        <taxon>Eukaryota</taxon>
        <taxon>Fungi</taxon>
        <taxon>Dikarya</taxon>
        <taxon>Basidiomycota</taxon>
        <taxon>Agaricomycotina</taxon>
        <taxon>Agaricomycetes</taxon>
        <taxon>Russulales</taxon>
        <taxon>Russulaceae</taxon>
        <taxon>Lactarius</taxon>
    </lineage>
</organism>
<dbReference type="PANTHER" id="PTHR28021">
    <property type="entry name" value="PRESEQUENCE TRANSLOCATED-ASSOCIATED MOTOR SUBUNIT PAM17, MITOCHONDRIAL"/>
    <property type="match status" value="1"/>
</dbReference>
<dbReference type="Proteomes" id="UP001201163">
    <property type="component" value="Unassembled WGS sequence"/>
</dbReference>
<keyword evidence="7" id="KW-0809">Transit peptide</keyword>
<evidence type="ECO:0000256" key="10">
    <source>
        <dbReference type="ARBA" id="ARBA00023128"/>
    </source>
</evidence>
<feature type="transmembrane region" description="Helical" evidence="12">
    <location>
        <begin position="104"/>
        <end position="127"/>
    </location>
</feature>
<evidence type="ECO:0000256" key="6">
    <source>
        <dbReference type="ARBA" id="ARBA00022927"/>
    </source>
</evidence>
<dbReference type="GO" id="GO:0001405">
    <property type="term" value="C:PAM complex, Tim23 associated import motor"/>
    <property type="evidence" value="ECO:0007669"/>
    <property type="project" value="UniProtKB-UniRule"/>
</dbReference>
<dbReference type="InterPro" id="IPR013875">
    <property type="entry name" value="Pam17"/>
</dbReference>
<evidence type="ECO:0000256" key="9">
    <source>
        <dbReference type="ARBA" id="ARBA00023010"/>
    </source>
</evidence>
<keyword evidence="14" id="KW-1185">Reference proteome</keyword>
<evidence type="ECO:0000256" key="2">
    <source>
        <dbReference type="ARBA" id="ARBA00006837"/>
    </source>
</evidence>
<name>A0AAD4LVC3_9AGAM</name>
<comment type="subunit">
    <text evidence="12">Component of the PAM complex.</text>
</comment>
<evidence type="ECO:0000313" key="13">
    <source>
        <dbReference type="EMBL" id="KAH9001396.1"/>
    </source>
</evidence>
<keyword evidence="6 12" id="KW-0653">Protein transport</keyword>
<keyword evidence="9 12" id="KW-0811">Translocation</keyword>
<keyword evidence="5 12" id="KW-0999">Mitochondrion inner membrane</keyword>
<proteinExistence type="inferred from homology"/>
<keyword evidence="8 12" id="KW-1133">Transmembrane helix</keyword>
<dbReference type="Pfam" id="PF08566">
    <property type="entry name" value="Pam17"/>
    <property type="match status" value="1"/>
</dbReference>
<evidence type="ECO:0000313" key="14">
    <source>
        <dbReference type="Proteomes" id="UP001201163"/>
    </source>
</evidence>
<keyword evidence="4 12" id="KW-0812">Transmembrane</keyword>
<evidence type="ECO:0000256" key="1">
    <source>
        <dbReference type="ARBA" id="ARBA00004448"/>
    </source>
</evidence>
<evidence type="ECO:0000256" key="3">
    <source>
        <dbReference type="ARBA" id="ARBA00022448"/>
    </source>
</evidence>
<evidence type="ECO:0000256" key="5">
    <source>
        <dbReference type="ARBA" id="ARBA00022792"/>
    </source>
</evidence>
<evidence type="ECO:0000256" key="8">
    <source>
        <dbReference type="ARBA" id="ARBA00022989"/>
    </source>
</evidence>
<comment type="subcellular location">
    <subcellularLocation>
        <location evidence="1 12">Mitochondrion inner membrane</location>
        <topology evidence="1 12">Multi-pass membrane protein</topology>
    </subcellularLocation>
</comment>
<gene>
    <name evidence="13" type="ORF">EDB92DRAFT_53997</name>
</gene>
<keyword evidence="3 12" id="KW-0813">Transport</keyword>
<comment type="function">
    <text evidence="12">Component of the PAM complex, a complex required for the translocation of transit peptide-containing proteins from the inner membrane into the mitochondrial matrix in an ATP-dependent manner.</text>
</comment>
<reference evidence="13" key="1">
    <citation type="submission" date="2022-01" db="EMBL/GenBank/DDBJ databases">
        <title>Comparative genomics reveals a dynamic genome evolution in the ectomycorrhizal milk-cap (Lactarius) mushrooms.</title>
        <authorList>
            <consortium name="DOE Joint Genome Institute"/>
            <person name="Lebreton A."/>
            <person name="Tang N."/>
            <person name="Kuo A."/>
            <person name="LaButti K."/>
            <person name="Drula E."/>
            <person name="Barry K."/>
            <person name="Clum A."/>
            <person name="Lipzen A."/>
            <person name="Mousain D."/>
            <person name="Ng V."/>
            <person name="Wang R."/>
            <person name="Wang X."/>
            <person name="Dai Y."/>
            <person name="Henrissat B."/>
            <person name="Grigoriev I.V."/>
            <person name="Guerin-Laguette A."/>
            <person name="Yu F."/>
            <person name="Martin F.M."/>
        </authorList>
    </citation>
    <scope>NUCLEOTIDE SEQUENCE</scope>
    <source>
        <strain evidence="13">QP</strain>
    </source>
</reference>
<evidence type="ECO:0000256" key="4">
    <source>
        <dbReference type="ARBA" id="ARBA00022692"/>
    </source>
</evidence>
<evidence type="ECO:0000256" key="7">
    <source>
        <dbReference type="ARBA" id="ARBA00022946"/>
    </source>
</evidence>